<evidence type="ECO:0000313" key="2">
    <source>
        <dbReference type="Proteomes" id="UP000024332"/>
    </source>
</evidence>
<dbReference type="SUPFAM" id="SSF49764">
    <property type="entry name" value="HSP20-like chaperones"/>
    <property type="match status" value="1"/>
</dbReference>
<evidence type="ECO:0000313" key="1">
    <source>
        <dbReference type="EMBL" id="EZQ01918.1"/>
    </source>
</evidence>
<dbReference type="EMBL" id="JFZT01000059">
    <property type="protein sequence ID" value="EZQ01918.1"/>
    <property type="molecule type" value="Genomic_DNA"/>
</dbReference>
<name>A0A031LM11_9CREN</name>
<dbReference type="OrthoDB" id="42551at2157"/>
<keyword evidence="2" id="KW-1185">Reference proteome</keyword>
<evidence type="ECO:0008006" key="3">
    <source>
        <dbReference type="Google" id="ProtNLM"/>
    </source>
</evidence>
<dbReference type="AlphaFoldDB" id="A0A031LM11"/>
<sequence>MMVEDPEIDVLFTDKKVLVLMDFRDRDLKTTDLLIRADSSYLYVYDPHSNSVVKVIQFPKRVDFSSLQVTEKNGIISVTLLKYT</sequence>
<proteinExistence type="predicted"/>
<protein>
    <recommendedName>
        <fullName evidence="3">SHSP domain-containing protein</fullName>
    </recommendedName>
</protein>
<reference evidence="1 2" key="1">
    <citation type="submission" date="2014-03" db="EMBL/GenBank/DDBJ databases">
        <title>Draft genome sequence of the novel thermoacidophilic archaea Acidianus copahuensis ALE1 strain, isolated from Copahue volcanic area in Neuquen Argentina.</title>
        <authorList>
            <person name="Urbieta M.S."/>
            <person name="Rascovan N."/>
            <person name="Castro C."/>
            <person name="Revale S."/>
            <person name="Giaveno M.A."/>
            <person name="Vazquez M.P."/>
            <person name="Donati E.R."/>
        </authorList>
    </citation>
    <scope>NUCLEOTIDE SEQUENCE [LARGE SCALE GENOMIC DNA]</scope>
    <source>
        <strain evidence="1 2">ALE1</strain>
    </source>
</reference>
<comment type="caution">
    <text evidence="1">The sequence shown here is derived from an EMBL/GenBank/DDBJ whole genome shotgun (WGS) entry which is preliminary data.</text>
</comment>
<dbReference type="STRING" id="1160895.CM19_11765"/>
<dbReference type="Proteomes" id="UP000024332">
    <property type="component" value="Unassembled WGS sequence"/>
</dbReference>
<gene>
    <name evidence="1" type="ORF">CM19_11765</name>
</gene>
<dbReference type="InterPro" id="IPR008978">
    <property type="entry name" value="HSP20-like_chaperone"/>
</dbReference>
<accession>A0A031LM11</accession>
<organism evidence="1 2">
    <name type="scientific">Candidatus Acidianus copahuensis</name>
    <dbReference type="NCBI Taxonomy" id="1160895"/>
    <lineage>
        <taxon>Archaea</taxon>
        <taxon>Thermoproteota</taxon>
        <taxon>Thermoprotei</taxon>
        <taxon>Sulfolobales</taxon>
        <taxon>Sulfolobaceae</taxon>
        <taxon>Acidianus</taxon>
    </lineage>
</organism>
<dbReference type="RefSeq" id="WP_048100533.1">
    <property type="nucleotide sequence ID" value="NZ_JFZT01000059.1"/>
</dbReference>